<comment type="caution">
    <text evidence="3">The sequence shown here is derived from an EMBL/GenBank/DDBJ whole genome shotgun (WGS) entry which is preliminary data.</text>
</comment>
<evidence type="ECO:0000313" key="4">
    <source>
        <dbReference type="Proteomes" id="UP001519328"/>
    </source>
</evidence>
<sequence>MKRQNSFAAYILIGIGVYFLLRELRIPIITDFYSWPTFLIIIGLALLIHSYTSKDYQHLFSGTIVLGLGIHFHGIEHYAFWIDHWAVYPMIVGIAFIVRSLRTKKGFLIGLIITGISILFMFSVKLPPTLNWIYDVTAFLEKFWPVILIAIGIYWLKKKK</sequence>
<gene>
    <name evidence="3" type="ORF">J2Z82_000619</name>
</gene>
<keyword evidence="1" id="KW-0472">Membrane</keyword>
<dbReference type="RefSeq" id="WP_209479308.1">
    <property type="nucleotide sequence ID" value="NZ_JAGGKK010000002.1"/>
</dbReference>
<protein>
    <recommendedName>
        <fullName evidence="2">LiaI-LiaF-like transmembrane region domain-containing protein</fullName>
    </recommendedName>
</protein>
<evidence type="ECO:0000259" key="2">
    <source>
        <dbReference type="Pfam" id="PF18917"/>
    </source>
</evidence>
<feature type="transmembrane region" description="Helical" evidence="1">
    <location>
        <begin position="7"/>
        <end position="26"/>
    </location>
</feature>
<accession>A0ABS4H9W3</accession>
<evidence type="ECO:0000256" key="1">
    <source>
        <dbReference type="SAM" id="Phobius"/>
    </source>
</evidence>
<dbReference type="EMBL" id="JAGGKK010000002">
    <property type="protein sequence ID" value="MBP1947693.1"/>
    <property type="molecule type" value="Genomic_DNA"/>
</dbReference>
<dbReference type="Pfam" id="PF18917">
    <property type="entry name" value="LiaI-LiaF-like_TM1"/>
    <property type="match status" value="1"/>
</dbReference>
<feature type="transmembrane region" description="Helical" evidence="1">
    <location>
        <begin position="132"/>
        <end position="156"/>
    </location>
</feature>
<evidence type="ECO:0000313" key="3">
    <source>
        <dbReference type="EMBL" id="MBP1947693.1"/>
    </source>
</evidence>
<feature type="transmembrane region" description="Helical" evidence="1">
    <location>
        <begin position="56"/>
        <end position="72"/>
    </location>
</feature>
<keyword evidence="4" id="KW-1185">Reference proteome</keyword>
<name>A0ABS4H9W3_9BACI</name>
<reference evidence="3 4" key="1">
    <citation type="submission" date="2021-03" db="EMBL/GenBank/DDBJ databases">
        <title>Genomic Encyclopedia of Type Strains, Phase IV (KMG-IV): sequencing the most valuable type-strain genomes for metagenomic binning, comparative biology and taxonomic classification.</title>
        <authorList>
            <person name="Goeker M."/>
        </authorList>
    </citation>
    <scope>NUCLEOTIDE SEQUENCE [LARGE SCALE GENOMIC DNA]</scope>
    <source>
        <strain evidence="3 4">DSM 21085</strain>
    </source>
</reference>
<dbReference type="Proteomes" id="UP001519328">
    <property type="component" value="Unassembled WGS sequence"/>
</dbReference>
<organism evidence="3 4">
    <name type="scientific">Virgibacillus litoralis</name>
    <dbReference type="NCBI Taxonomy" id="578221"/>
    <lineage>
        <taxon>Bacteria</taxon>
        <taxon>Bacillati</taxon>
        <taxon>Bacillota</taxon>
        <taxon>Bacilli</taxon>
        <taxon>Bacillales</taxon>
        <taxon>Bacillaceae</taxon>
        <taxon>Virgibacillus</taxon>
    </lineage>
</organism>
<feature type="domain" description="LiaI-LiaF-like transmembrane region" evidence="2">
    <location>
        <begin position="7"/>
        <end position="47"/>
    </location>
</feature>
<dbReference type="InterPro" id="IPR043726">
    <property type="entry name" value="LiaI-LiaF-like_TM1"/>
</dbReference>
<keyword evidence="1" id="KW-0812">Transmembrane</keyword>
<feature type="transmembrane region" description="Helical" evidence="1">
    <location>
        <begin position="107"/>
        <end position="126"/>
    </location>
</feature>
<feature type="transmembrane region" description="Helical" evidence="1">
    <location>
        <begin position="32"/>
        <end position="49"/>
    </location>
</feature>
<keyword evidence="1" id="KW-1133">Transmembrane helix</keyword>
<feature type="transmembrane region" description="Helical" evidence="1">
    <location>
        <begin position="78"/>
        <end position="98"/>
    </location>
</feature>
<proteinExistence type="predicted"/>